<sequence length="218" mass="24109">MALTAKQQRFVDEYLIDLNATQAAIRAGYSEKTARSISNENLTKPDIQAAIAKGMQARSCRVEITQDMVLRELAKIGFSDIRKVVRWGETMVRMVGAEEGEAEDMVPYHGLALIDSTEIDDNTAGAIAEVSQGKDGLKVKLHDKKGALVDIGRHLGMFSAPGHADLDVELKRIEVENKRLANEKLRRELEPPKEVEGEFAQAEYTLSPDEDGPTTPYL</sequence>
<reference evidence="4 5" key="1">
    <citation type="submission" date="2020-06" db="EMBL/GenBank/DDBJ databases">
        <title>Pseudomonas eucalypticola sp. nov., an endophyte of Eucalyptus dunnii leaves with biocontrol ability of eucalyptus leaf blight.</title>
        <authorList>
            <person name="Liu Y."/>
            <person name="Song Z."/>
            <person name="Zeng H."/>
            <person name="Lu M."/>
            <person name="Wang X."/>
            <person name="Lian X."/>
            <person name="Zhang Q."/>
        </authorList>
    </citation>
    <scope>NUCLEOTIDE SEQUENCE [LARGE SCALE GENOMIC DNA]</scope>
    <source>
        <strain evidence="4 5">NP-1</strain>
    </source>
</reference>
<dbReference type="PANTHER" id="PTHR41328">
    <property type="entry name" value="TERMINASE SMALL SUBUNIT-RELATED"/>
    <property type="match status" value="1"/>
</dbReference>
<evidence type="ECO:0000256" key="1">
    <source>
        <dbReference type="ARBA" id="ARBA00022612"/>
    </source>
</evidence>
<keyword evidence="5" id="KW-1185">Reference proteome</keyword>
<evidence type="ECO:0000313" key="4">
    <source>
        <dbReference type="EMBL" id="QKZ05839.1"/>
    </source>
</evidence>
<dbReference type="EMBL" id="CP056030">
    <property type="protein sequence ID" value="QKZ05839.1"/>
    <property type="molecule type" value="Genomic_DNA"/>
</dbReference>
<dbReference type="Proteomes" id="UP000509568">
    <property type="component" value="Chromosome"/>
</dbReference>
<evidence type="ECO:0000313" key="5">
    <source>
        <dbReference type="Proteomes" id="UP000509568"/>
    </source>
</evidence>
<accession>A0A7D5D873</accession>
<feature type="region of interest" description="Disordered" evidence="3">
    <location>
        <begin position="186"/>
        <end position="218"/>
    </location>
</feature>
<evidence type="ECO:0000256" key="3">
    <source>
        <dbReference type="SAM" id="MobiDB-lite"/>
    </source>
</evidence>
<proteinExistence type="predicted"/>
<evidence type="ECO:0000256" key="2">
    <source>
        <dbReference type="ARBA" id="ARBA00023219"/>
    </source>
</evidence>
<protein>
    <submittedName>
        <fullName evidence="4">Terminase small subunit</fullName>
    </submittedName>
</protein>
<dbReference type="InterPro" id="IPR038713">
    <property type="entry name" value="Terminase_Gp1_N_sf"/>
</dbReference>
<dbReference type="AlphaFoldDB" id="A0A7D5D873"/>
<dbReference type="InterPro" id="IPR052404">
    <property type="entry name" value="SPP1-like_terminase"/>
</dbReference>
<dbReference type="RefSeq" id="WP_176571535.1">
    <property type="nucleotide sequence ID" value="NZ_CP056030.1"/>
</dbReference>
<name>A0A7D5D873_9PSED</name>
<gene>
    <name evidence="4" type="ORF">HWQ56_19375</name>
</gene>
<organism evidence="4 5">
    <name type="scientific">Pseudomonas eucalypticola</name>
    <dbReference type="NCBI Taxonomy" id="2599595"/>
    <lineage>
        <taxon>Bacteria</taxon>
        <taxon>Pseudomonadati</taxon>
        <taxon>Pseudomonadota</taxon>
        <taxon>Gammaproteobacteria</taxon>
        <taxon>Pseudomonadales</taxon>
        <taxon>Pseudomonadaceae</taxon>
        <taxon>Pseudomonas</taxon>
    </lineage>
</organism>
<keyword evidence="1" id="KW-1188">Viral release from host cell</keyword>
<dbReference type="PANTHER" id="PTHR41328:SF2">
    <property type="entry name" value="TERMINASE SMALL SUBUNIT"/>
    <property type="match status" value="1"/>
</dbReference>
<dbReference type="KEGG" id="pez:HWQ56_19375"/>
<keyword evidence="2" id="KW-0231">Viral genome packaging</keyword>
<feature type="compositionally biased region" description="Basic and acidic residues" evidence="3">
    <location>
        <begin position="186"/>
        <end position="196"/>
    </location>
</feature>
<dbReference type="Pfam" id="PF03592">
    <property type="entry name" value="Terminase_2"/>
    <property type="match status" value="1"/>
</dbReference>
<dbReference type="Gene3D" id="1.10.10.1400">
    <property type="entry name" value="Terminase, small subunit, N-terminal DNA-binding domain, HTH motif"/>
    <property type="match status" value="1"/>
</dbReference>
<dbReference type="GO" id="GO:0051276">
    <property type="term" value="P:chromosome organization"/>
    <property type="evidence" value="ECO:0007669"/>
    <property type="project" value="InterPro"/>
</dbReference>
<dbReference type="InterPro" id="IPR005335">
    <property type="entry name" value="Terminase_ssu"/>
</dbReference>